<reference evidence="6 7" key="1">
    <citation type="submission" date="2016-10" db="EMBL/GenBank/DDBJ databases">
        <authorList>
            <person name="de Groot N.N."/>
        </authorList>
    </citation>
    <scope>NUCLEOTIDE SEQUENCE [LARGE SCALE GENOMIC DNA]</scope>
    <source>
        <strain evidence="6 7">743A</strain>
    </source>
</reference>
<keyword evidence="2 3" id="KW-0560">Oxidoreductase</keyword>
<evidence type="ECO:0000259" key="4">
    <source>
        <dbReference type="Pfam" id="PF00389"/>
    </source>
</evidence>
<dbReference type="GO" id="GO:0051287">
    <property type="term" value="F:NAD binding"/>
    <property type="evidence" value="ECO:0007669"/>
    <property type="project" value="InterPro"/>
</dbReference>
<sequence length="327" mass="36647">MDKNKVIYYNIDDNLNFENTLLKEWEVEDIELIEIKNQSNEKSFVECVKEADGLVVEYEQITREVIEQLPNLKIVSLQSIGYNNVDLEAATKQGVCVTNSPGFCAEEVALHCIGLAIDLVRKISFYDRSVRRGKWDPLLGYKTYRITGKTFGMVFFGAIPKAMVPVLQSLGLEILVYAPTKSKEYLEGFGCKKAETLDQLLENSDFVSLHCPLMAETTHLIGKNELKKMKESAFLINTARGAVVDETALVEALQTGVIKGAGIDVIEDEVNEKSDLFGLENVVITPHAAFISEDSFYDARVKALSQLVSRLSKKEMPTFIVNKQVKF</sequence>
<evidence type="ECO:0000256" key="3">
    <source>
        <dbReference type="RuleBase" id="RU003719"/>
    </source>
</evidence>
<evidence type="ECO:0000313" key="6">
    <source>
        <dbReference type="EMBL" id="SFR55558.1"/>
    </source>
</evidence>
<dbReference type="InterPro" id="IPR043322">
    <property type="entry name" value="CtBP"/>
</dbReference>
<dbReference type="Proteomes" id="UP000199659">
    <property type="component" value="Unassembled WGS sequence"/>
</dbReference>
<dbReference type="GO" id="GO:0005829">
    <property type="term" value="C:cytosol"/>
    <property type="evidence" value="ECO:0007669"/>
    <property type="project" value="TreeGrafter"/>
</dbReference>
<dbReference type="RefSeq" id="WP_092558732.1">
    <property type="nucleotide sequence ID" value="NZ_FOYZ01000001.1"/>
</dbReference>
<dbReference type="CDD" id="cd05299">
    <property type="entry name" value="CtBP_dh"/>
    <property type="match status" value="1"/>
</dbReference>
<dbReference type="GO" id="GO:0016618">
    <property type="term" value="F:hydroxypyruvate reductase [NAD(P)H] activity"/>
    <property type="evidence" value="ECO:0007669"/>
    <property type="project" value="TreeGrafter"/>
</dbReference>
<gene>
    <name evidence="6" type="ORF">SAMN05661086_00096</name>
</gene>
<dbReference type="Gene3D" id="3.40.50.720">
    <property type="entry name" value="NAD(P)-binding Rossmann-like Domain"/>
    <property type="match status" value="2"/>
</dbReference>
<dbReference type="InterPro" id="IPR006140">
    <property type="entry name" value="D-isomer_DH_NAD-bd"/>
</dbReference>
<dbReference type="InterPro" id="IPR050223">
    <property type="entry name" value="D-isomer_2-hydroxyacid_DH"/>
</dbReference>
<dbReference type="InterPro" id="IPR006139">
    <property type="entry name" value="D-isomer_2_OHA_DH_cat_dom"/>
</dbReference>
<accession>A0A1I6HMD5</accession>
<evidence type="ECO:0000256" key="1">
    <source>
        <dbReference type="ARBA" id="ARBA00005854"/>
    </source>
</evidence>
<dbReference type="OrthoDB" id="9805416at2"/>
<evidence type="ECO:0000256" key="2">
    <source>
        <dbReference type="ARBA" id="ARBA00023002"/>
    </source>
</evidence>
<dbReference type="InterPro" id="IPR036291">
    <property type="entry name" value="NAD(P)-bd_dom_sf"/>
</dbReference>
<feature type="domain" description="D-isomer specific 2-hydroxyacid dehydrogenase catalytic" evidence="4">
    <location>
        <begin position="28"/>
        <end position="316"/>
    </location>
</feature>
<dbReference type="PROSITE" id="PS00670">
    <property type="entry name" value="D_2_HYDROXYACID_DH_2"/>
    <property type="match status" value="1"/>
</dbReference>
<feature type="domain" description="D-isomer specific 2-hydroxyacid dehydrogenase NAD-binding" evidence="5">
    <location>
        <begin position="113"/>
        <end position="289"/>
    </location>
</feature>
<dbReference type="GO" id="GO:0003714">
    <property type="term" value="F:transcription corepressor activity"/>
    <property type="evidence" value="ECO:0007669"/>
    <property type="project" value="InterPro"/>
</dbReference>
<proteinExistence type="inferred from homology"/>
<dbReference type="Pfam" id="PF02826">
    <property type="entry name" value="2-Hacid_dh_C"/>
    <property type="match status" value="1"/>
</dbReference>
<comment type="similarity">
    <text evidence="1 3">Belongs to the D-isomer specific 2-hydroxyacid dehydrogenase family.</text>
</comment>
<dbReference type="InterPro" id="IPR029753">
    <property type="entry name" value="D-isomer_DH_CS"/>
</dbReference>
<dbReference type="AlphaFoldDB" id="A0A1I6HMD5"/>
<dbReference type="Pfam" id="PF00389">
    <property type="entry name" value="2-Hacid_dh"/>
    <property type="match status" value="1"/>
</dbReference>
<dbReference type="SUPFAM" id="SSF52283">
    <property type="entry name" value="Formate/glycerate dehydrogenase catalytic domain-like"/>
    <property type="match status" value="1"/>
</dbReference>
<dbReference type="PANTHER" id="PTHR10996">
    <property type="entry name" value="2-HYDROXYACID DEHYDROGENASE-RELATED"/>
    <property type="match status" value="1"/>
</dbReference>
<evidence type="ECO:0000259" key="5">
    <source>
        <dbReference type="Pfam" id="PF02826"/>
    </source>
</evidence>
<dbReference type="PROSITE" id="PS00671">
    <property type="entry name" value="D_2_HYDROXYACID_DH_3"/>
    <property type="match status" value="1"/>
</dbReference>
<dbReference type="PANTHER" id="PTHR10996:SF283">
    <property type="entry name" value="GLYOXYLATE_HYDROXYPYRUVATE REDUCTASE B"/>
    <property type="match status" value="1"/>
</dbReference>
<organism evidence="6 7">
    <name type="scientific">Anaeromicropila populeti</name>
    <dbReference type="NCBI Taxonomy" id="37658"/>
    <lineage>
        <taxon>Bacteria</taxon>
        <taxon>Bacillati</taxon>
        <taxon>Bacillota</taxon>
        <taxon>Clostridia</taxon>
        <taxon>Lachnospirales</taxon>
        <taxon>Lachnospiraceae</taxon>
        <taxon>Anaeromicropila</taxon>
    </lineage>
</organism>
<dbReference type="STRING" id="37658.SAMN05661086_00096"/>
<protein>
    <submittedName>
        <fullName evidence="6">D-3-phosphoglycerate dehydrogenase</fullName>
    </submittedName>
</protein>
<name>A0A1I6HMD5_9FIRM</name>
<keyword evidence="7" id="KW-1185">Reference proteome</keyword>
<dbReference type="SUPFAM" id="SSF51735">
    <property type="entry name" value="NAD(P)-binding Rossmann-fold domains"/>
    <property type="match status" value="1"/>
</dbReference>
<dbReference type="EMBL" id="FOYZ01000001">
    <property type="protein sequence ID" value="SFR55558.1"/>
    <property type="molecule type" value="Genomic_DNA"/>
</dbReference>
<evidence type="ECO:0000313" key="7">
    <source>
        <dbReference type="Proteomes" id="UP000199659"/>
    </source>
</evidence>
<dbReference type="GO" id="GO:0030267">
    <property type="term" value="F:glyoxylate reductase (NADPH) activity"/>
    <property type="evidence" value="ECO:0007669"/>
    <property type="project" value="TreeGrafter"/>
</dbReference>